<keyword evidence="3" id="KW-1185">Reference proteome</keyword>
<dbReference type="SUPFAM" id="SSF56219">
    <property type="entry name" value="DNase I-like"/>
    <property type="match status" value="1"/>
</dbReference>
<accession>A0A814QGQ9</accession>
<dbReference type="InterPro" id="IPR036691">
    <property type="entry name" value="Endo/exonu/phosph_ase_sf"/>
</dbReference>
<evidence type="ECO:0000256" key="1">
    <source>
        <dbReference type="SAM" id="MobiDB-lite"/>
    </source>
</evidence>
<feature type="compositionally biased region" description="Polar residues" evidence="1">
    <location>
        <begin position="1"/>
        <end position="20"/>
    </location>
</feature>
<organism evidence="2 3">
    <name type="scientific">Brachionus calyciflorus</name>
    <dbReference type="NCBI Taxonomy" id="104777"/>
    <lineage>
        <taxon>Eukaryota</taxon>
        <taxon>Metazoa</taxon>
        <taxon>Spiralia</taxon>
        <taxon>Gnathifera</taxon>
        <taxon>Rotifera</taxon>
        <taxon>Eurotatoria</taxon>
        <taxon>Monogononta</taxon>
        <taxon>Pseudotrocha</taxon>
        <taxon>Ploima</taxon>
        <taxon>Brachionidae</taxon>
        <taxon>Brachionus</taxon>
    </lineage>
</organism>
<dbReference type="Proteomes" id="UP000663879">
    <property type="component" value="Unassembled WGS sequence"/>
</dbReference>
<evidence type="ECO:0000313" key="2">
    <source>
        <dbReference type="EMBL" id="CAF1118342.1"/>
    </source>
</evidence>
<evidence type="ECO:0000313" key="3">
    <source>
        <dbReference type="Proteomes" id="UP000663879"/>
    </source>
</evidence>
<dbReference type="EMBL" id="CAJNOC010008639">
    <property type="protein sequence ID" value="CAF1118342.1"/>
    <property type="molecule type" value="Genomic_DNA"/>
</dbReference>
<feature type="region of interest" description="Disordered" evidence="1">
    <location>
        <begin position="51"/>
        <end position="89"/>
    </location>
</feature>
<sequence length="227" mass="25818">MVNSKRNNNYGRGNVVTRSSGRGGFLRSNHRQNSLVSFVSCENNVQKSATSEMNTALNTPKIPAVSNGLSSKTPKRALSPSDDKVERRRIKSLGNNSMKFVSFNGKNFKTNYLTLDKIILKNDPDALFLCENWLKSEEIYLINNRYNHKYNFIYQPDMNLSEIENFKGRPFGGVWLPFDDGSLEKPANFSLDISAIEAIIENSDSIFILMGDWNSDTLRTKRFDKIL</sequence>
<feature type="non-terminal residue" evidence="2">
    <location>
        <position position="1"/>
    </location>
</feature>
<proteinExistence type="predicted"/>
<protein>
    <submittedName>
        <fullName evidence="2">Uncharacterized protein</fullName>
    </submittedName>
</protein>
<comment type="caution">
    <text evidence="2">The sequence shown here is derived from an EMBL/GenBank/DDBJ whole genome shotgun (WGS) entry which is preliminary data.</text>
</comment>
<gene>
    <name evidence="2" type="ORF">OXX778_LOCUS21934</name>
</gene>
<dbReference type="OrthoDB" id="10222449at2759"/>
<name>A0A814QGQ9_9BILA</name>
<dbReference type="AlphaFoldDB" id="A0A814QGQ9"/>
<feature type="region of interest" description="Disordered" evidence="1">
    <location>
        <begin position="1"/>
        <end position="28"/>
    </location>
</feature>
<reference evidence="2" key="1">
    <citation type="submission" date="2021-02" db="EMBL/GenBank/DDBJ databases">
        <authorList>
            <person name="Nowell W R."/>
        </authorList>
    </citation>
    <scope>NUCLEOTIDE SEQUENCE</scope>
    <source>
        <strain evidence="2">Ploen Becks lab</strain>
    </source>
</reference>